<dbReference type="Proteomes" id="UP000460287">
    <property type="component" value="Unassembled WGS sequence"/>
</dbReference>
<dbReference type="RefSeq" id="WP_154531877.1">
    <property type="nucleotide sequence ID" value="NZ_JAQXTV010000214.1"/>
</dbReference>
<proteinExistence type="predicted"/>
<gene>
    <name evidence="1" type="ORF">FYJ33_11365</name>
</gene>
<keyword evidence="2" id="KW-1185">Reference proteome</keyword>
<reference evidence="1 2" key="1">
    <citation type="submission" date="2019-08" db="EMBL/GenBank/DDBJ databases">
        <title>In-depth cultivation of the pig gut microbiome towards novel bacterial diversity and tailored functional studies.</title>
        <authorList>
            <person name="Wylensek D."/>
            <person name="Hitch T.C.A."/>
            <person name="Clavel T."/>
        </authorList>
    </citation>
    <scope>NUCLEOTIDE SEQUENCE [LARGE SCALE GENOMIC DNA]</scope>
    <source>
        <strain evidence="1 2">WCA-383-APC-5B</strain>
    </source>
</reference>
<dbReference type="AlphaFoldDB" id="A0A7X2MZK1"/>
<name>A0A7X2MZK1_9CLOT</name>
<dbReference type="EMBL" id="VULX01000019">
    <property type="protein sequence ID" value="MSR91975.1"/>
    <property type="molecule type" value="Genomic_DNA"/>
</dbReference>
<evidence type="ECO:0000313" key="2">
    <source>
        <dbReference type="Proteomes" id="UP000460287"/>
    </source>
</evidence>
<comment type="caution">
    <text evidence="1">The sequence shown here is derived from an EMBL/GenBank/DDBJ whole genome shotgun (WGS) entry which is preliminary data.</text>
</comment>
<sequence length="337" mass="39234">MKKATINEISINIKKSTYLNDYRYCIFNDVINNLTIGSGISNQSIKKAILIALGEFFERESLFYMCDEVPIINSELILGYSLAQKKIIKIDKKYKNYIFSDSCGDASHSKSSFCEKNALREFIERQSLIYNYLSKAKGKRIILNKDIQIKNILNEFKNVYIYNVSLIDNFYVILATADYNDKFLIGANSSSNKDEAINGAIKEMYACKISCNSNMDTQNKKNLDYCDLYTSIPTEKLRAAYSYLKEKSDICYYDELNSYEFDVKSMCRELYDEYKINPILFYMPSTRNIGNLKVAKFFDFNWFPSLNPNQFTPEIYDFVEQATDTELDRKCNFIPFP</sequence>
<organism evidence="1 2">
    <name type="scientific">Inconstantimicrobium porci</name>
    <dbReference type="NCBI Taxonomy" id="2652291"/>
    <lineage>
        <taxon>Bacteria</taxon>
        <taxon>Bacillati</taxon>
        <taxon>Bacillota</taxon>
        <taxon>Clostridia</taxon>
        <taxon>Eubacteriales</taxon>
        <taxon>Clostridiaceae</taxon>
        <taxon>Inconstantimicrobium</taxon>
    </lineage>
</organism>
<accession>A0A7X2MZK1</accession>
<protein>
    <recommendedName>
        <fullName evidence="3">YcaO domain-containing protein</fullName>
    </recommendedName>
</protein>
<evidence type="ECO:0008006" key="3">
    <source>
        <dbReference type="Google" id="ProtNLM"/>
    </source>
</evidence>
<evidence type="ECO:0000313" key="1">
    <source>
        <dbReference type="EMBL" id="MSR91975.1"/>
    </source>
</evidence>
<dbReference type="Gene3D" id="3.30.450.20">
    <property type="entry name" value="PAS domain"/>
    <property type="match status" value="1"/>
</dbReference>